<evidence type="ECO:0000313" key="2">
    <source>
        <dbReference type="Proteomes" id="UP000886998"/>
    </source>
</evidence>
<organism evidence="1 2">
    <name type="scientific">Trichonephila inaurata madagascariensis</name>
    <dbReference type="NCBI Taxonomy" id="2747483"/>
    <lineage>
        <taxon>Eukaryota</taxon>
        <taxon>Metazoa</taxon>
        <taxon>Ecdysozoa</taxon>
        <taxon>Arthropoda</taxon>
        <taxon>Chelicerata</taxon>
        <taxon>Arachnida</taxon>
        <taxon>Araneae</taxon>
        <taxon>Araneomorphae</taxon>
        <taxon>Entelegynae</taxon>
        <taxon>Araneoidea</taxon>
        <taxon>Nephilidae</taxon>
        <taxon>Trichonephila</taxon>
        <taxon>Trichonephila inaurata</taxon>
    </lineage>
</organism>
<proteinExistence type="predicted"/>
<dbReference type="Proteomes" id="UP000886998">
    <property type="component" value="Unassembled WGS sequence"/>
</dbReference>
<evidence type="ECO:0000313" key="1">
    <source>
        <dbReference type="EMBL" id="GFY49365.1"/>
    </source>
</evidence>
<reference evidence="1" key="1">
    <citation type="submission" date="2020-08" db="EMBL/GenBank/DDBJ databases">
        <title>Multicomponent nature underlies the extraordinary mechanical properties of spider dragline silk.</title>
        <authorList>
            <person name="Kono N."/>
            <person name="Nakamura H."/>
            <person name="Mori M."/>
            <person name="Yoshida Y."/>
            <person name="Ohtoshi R."/>
            <person name="Malay A.D."/>
            <person name="Moran D.A.P."/>
            <person name="Tomita M."/>
            <person name="Numata K."/>
            <person name="Arakawa K."/>
        </authorList>
    </citation>
    <scope>NUCLEOTIDE SEQUENCE</scope>
</reference>
<dbReference type="AlphaFoldDB" id="A0A8X7BZ84"/>
<accession>A0A8X7BZ84</accession>
<gene>
    <name evidence="1" type="ORF">TNIN_160451</name>
</gene>
<dbReference type="EMBL" id="BMAV01006984">
    <property type="protein sequence ID" value="GFY49365.1"/>
    <property type="molecule type" value="Genomic_DNA"/>
</dbReference>
<sequence>MLTQVHRLFTININYLQICSCKLATKFLSLCVLQLFLFTLYRTNSSILKHFFLAVGEESQESFLKRDHQDVPMTEAPRRLVVIVTNDADACSSPKSVISEIHFFTIPDNDVSFLKDLFDCYCIGNKDYSRSVYAQI</sequence>
<comment type="caution">
    <text evidence="1">The sequence shown here is derived from an EMBL/GenBank/DDBJ whole genome shotgun (WGS) entry which is preliminary data.</text>
</comment>
<keyword evidence="2" id="KW-1185">Reference proteome</keyword>
<name>A0A8X7BZ84_9ARAC</name>
<protein>
    <submittedName>
        <fullName evidence="1">Uncharacterized protein</fullName>
    </submittedName>
</protein>